<dbReference type="Proteomes" id="UP000887013">
    <property type="component" value="Unassembled WGS sequence"/>
</dbReference>
<feature type="region of interest" description="Disordered" evidence="1">
    <location>
        <begin position="228"/>
        <end position="253"/>
    </location>
</feature>
<dbReference type="AlphaFoldDB" id="A0A8X6MUB7"/>
<protein>
    <submittedName>
        <fullName evidence="2">Uncharacterized protein</fullName>
    </submittedName>
</protein>
<reference evidence="2" key="1">
    <citation type="submission" date="2020-08" db="EMBL/GenBank/DDBJ databases">
        <title>Multicomponent nature underlies the extraordinary mechanical properties of spider dragline silk.</title>
        <authorList>
            <person name="Kono N."/>
            <person name="Nakamura H."/>
            <person name="Mori M."/>
            <person name="Yoshida Y."/>
            <person name="Ohtoshi R."/>
            <person name="Malay A.D."/>
            <person name="Moran D.A.P."/>
            <person name="Tomita M."/>
            <person name="Numata K."/>
            <person name="Arakawa K."/>
        </authorList>
    </citation>
    <scope>NUCLEOTIDE SEQUENCE</scope>
</reference>
<feature type="compositionally biased region" description="Polar residues" evidence="1">
    <location>
        <begin position="244"/>
        <end position="253"/>
    </location>
</feature>
<dbReference type="OrthoDB" id="6432188at2759"/>
<name>A0A8X6MUB7_NEPPI</name>
<gene>
    <name evidence="2" type="primary">AVEN_3092_1</name>
    <name evidence="2" type="ORF">NPIL_299571</name>
</gene>
<sequence length="293" mass="33730">MESEKRANKAAIETLAYVLYKYKLKDELSEMDAFTKSAVGQFIDRLRDVIWVDSYTARAEWQNFWTRHCDRMISSPKLFITYVTFACYLKNETITKGVDCFLSILALVVAFTTFEPKFEDVCVEFFTAFFNKEIREKFTNEGGWGKFPKLIQRKGSAKDLKVLEKLCNDDETPSNIMQILDLEFPDTHALGNLVLKDIKQKTIETDERTLSLVEKIGDSVDKIHEEAISKQKQKAEKSRDASESQETAKASTQIPPRLLLIRNAMSKLTEAKSELSQLTDMLERLYPGFQSRL</sequence>
<comment type="caution">
    <text evidence="2">The sequence shown here is derived from an EMBL/GenBank/DDBJ whole genome shotgun (WGS) entry which is preliminary data.</text>
</comment>
<evidence type="ECO:0000313" key="2">
    <source>
        <dbReference type="EMBL" id="GFS78305.1"/>
    </source>
</evidence>
<organism evidence="2 3">
    <name type="scientific">Nephila pilipes</name>
    <name type="common">Giant wood spider</name>
    <name type="synonym">Nephila maculata</name>
    <dbReference type="NCBI Taxonomy" id="299642"/>
    <lineage>
        <taxon>Eukaryota</taxon>
        <taxon>Metazoa</taxon>
        <taxon>Ecdysozoa</taxon>
        <taxon>Arthropoda</taxon>
        <taxon>Chelicerata</taxon>
        <taxon>Arachnida</taxon>
        <taxon>Araneae</taxon>
        <taxon>Araneomorphae</taxon>
        <taxon>Entelegynae</taxon>
        <taxon>Araneoidea</taxon>
        <taxon>Nephilidae</taxon>
        <taxon>Nephila</taxon>
    </lineage>
</organism>
<feature type="compositionally biased region" description="Basic and acidic residues" evidence="1">
    <location>
        <begin position="228"/>
        <end position="242"/>
    </location>
</feature>
<keyword evidence="3" id="KW-1185">Reference proteome</keyword>
<evidence type="ECO:0000256" key="1">
    <source>
        <dbReference type="SAM" id="MobiDB-lite"/>
    </source>
</evidence>
<dbReference type="EMBL" id="BMAW01097174">
    <property type="protein sequence ID" value="GFS78305.1"/>
    <property type="molecule type" value="Genomic_DNA"/>
</dbReference>
<accession>A0A8X6MUB7</accession>
<proteinExistence type="predicted"/>
<evidence type="ECO:0000313" key="3">
    <source>
        <dbReference type="Proteomes" id="UP000887013"/>
    </source>
</evidence>